<gene>
    <name evidence="2" type="ORF">BS47DRAFT_1363000</name>
</gene>
<reference evidence="2" key="1">
    <citation type="journal article" date="2020" name="Nat. Commun.">
        <title>Large-scale genome sequencing of mycorrhizal fungi provides insights into the early evolution of symbiotic traits.</title>
        <authorList>
            <person name="Miyauchi S."/>
            <person name="Kiss E."/>
            <person name="Kuo A."/>
            <person name="Drula E."/>
            <person name="Kohler A."/>
            <person name="Sanchez-Garcia M."/>
            <person name="Morin E."/>
            <person name="Andreopoulos B."/>
            <person name="Barry K.W."/>
            <person name="Bonito G."/>
            <person name="Buee M."/>
            <person name="Carver A."/>
            <person name="Chen C."/>
            <person name="Cichocki N."/>
            <person name="Clum A."/>
            <person name="Culley D."/>
            <person name="Crous P.W."/>
            <person name="Fauchery L."/>
            <person name="Girlanda M."/>
            <person name="Hayes R.D."/>
            <person name="Keri Z."/>
            <person name="LaButti K."/>
            <person name="Lipzen A."/>
            <person name="Lombard V."/>
            <person name="Magnuson J."/>
            <person name="Maillard F."/>
            <person name="Murat C."/>
            <person name="Nolan M."/>
            <person name="Ohm R.A."/>
            <person name="Pangilinan J."/>
            <person name="Pereira M.F."/>
            <person name="Perotto S."/>
            <person name="Peter M."/>
            <person name="Pfister S."/>
            <person name="Riley R."/>
            <person name="Sitrit Y."/>
            <person name="Stielow J.B."/>
            <person name="Szollosi G."/>
            <person name="Zifcakova L."/>
            <person name="Stursova M."/>
            <person name="Spatafora J.W."/>
            <person name="Tedersoo L."/>
            <person name="Vaario L.M."/>
            <person name="Yamada A."/>
            <person name="Yan M."/>
            <person name="Wang P."/>
            <person name="Xu J."/>
            <person name="Bruns T."/>
            <person name="Baldrian P."/>
            <person name="Vilgalys R."/>
            <person name="Dunand C."/>
            <person name="Henrissat B."/>
            <person name="Grigoriev I.V."/>
            <person name="Hibbett D."/>
            <person name="Nagy L.G."/>
            <person name="Martin F.M."/>
        </authorList>
    </citation>
    <scope>NUCLEOTIDE SEQUENCE</scope>
    <source>
        <strain evidence="2">UP504</strain>
    </source>
</reference>
<accession>A0A9P6DVI5</accession>
<proteinExistence type="predicted"/>
<organism evidence="2 3">
    <name type="scientific">Hydnum rufescens UP504</name>
    <dbReference type="NCBI Taxonomy" id="1448309"/>
    <lineage>
        <taxon>Eukaryota</taxon>
        <taxon>Fungi</taxon>
        <taxon>Dikarya</taxon>
        <taxon>Basidiomycota</taxon>
        <taxon>Agaricomycotina</taxon>
        <taxon>Agaricomycetes</taxon>
        <taxon>Cantharellales</taxon>
        <taxon>Hydnaceae</taxon>
        <taxon>Hydnum</taxon>
    </lineage>
</organism>
<sequence>MIQYYNDHVTTKEQGAAENGDHTKIMAKTSEELGRRAFFLEKCGIILSGYLVTADAVDGHTILQNSFFGTPHIIEVLGKEHGNIANHLADIVHTLYTHNKEKVKTRNVNADWTCLPPNYILEKQLYVGLGPALFSHRQQLCGWASFMPFPASPDVGYSQLGTVGIQKLIDFIWTEWNRVGLVLESWSIVELAITDEAKMGQIALILDTEGNPVLKVANLPKWSKKYRSNCDLDRVALSQTSSGEQRKKKIIRKLTRLDLERIPPWTRGGIYSGIECDFEDMSTPHPHESAHYTDEPVHYRNEPIRRNEPVCYQEDPSCPNEPIHHANGLLHHPNGPIHRLNEPIRHANESVHHMRLPVCNANESIRHLNESIHHQNESTHHPNEPISHWNEPVRRRNEPIYPNSHHPNESVHPPTGSGHHPNESVRYPTGSGHHPNETVHYPNGSGHSNESVQYPNGSGHSNESIHYIYMWQYPLLLHYNSGLVCNTILELPGAEPPDPQYSQNDTTPRALGVTTFLMTLVATLTSLLTRLKYSANLTKFTQEITSSLSDVTNKVGHMIRLDNGIGRATRECDAKRYQHIVASEREFNRHRMYKNVKEDYWTKQLEFAQEREVNSIQITRLDGVVGYCLGFPSLKNQTNEAFIALGGESDPNEESGSCIGGNINNDVTESMPGAFPGVGGPPPRKRVRE</sequence>
<dbReference type="EMBL" id="MU128983">
    <property type="protein sequence ID" value="KAF9512723.1"/>
    <property type="molecule type" value="Genomic_DNA"/>
</dbReference>
<comment type="caution">
    <text evidence="2">The sequence shown here is derived from an EMBL/GenBank/DDBJ whole genome shotgun (WGS) entry which is preliminary data.</text>
</comment>
<protein>
    <submittedName>
        <fullName evidence="2">Uncharacterized protein</fullName>
    </submittedName>
</protein>
<keyword evidence="3" id="KW-1185">Reference proteome</keyword>
<name>A0A9P6DVI5_9AGAM</name>
<evidence type="ECO:0000256" key="1">
    <source>
        <dbReference type="SAM" id="MobiDB-lite"/>
    </source>
</evidence>
<feature type="region of interest" description="Disordered" evidence="1">
    <location>
        <begin position="651"/>
        <end position="689"/>
    </location>
</feature>
<evidence type="ECO:0000313" key="3">
    <source>
        <dbReference type="Proteomes" id="UP000886523"/>
    </source>
</evidence>
<dbReference type="AlphaFoldDB" id="A0A9P6DVI5"/>
<feature type="region of interest" description="Disordered" evidence="1">
    <location>
        <begin position="396"/>
        <end position="458"/>
    </location>
</feature>
<dbReference type="Proteomes" id="UP000886523">
    <property type="component" value="Unassembled WGS sequence"/>
</dbReference>
<evidence type="ECO:0000313" key="2">
    <source>
        <dbReference type="EMBL" id="KAF9512723.1"/>
    </source>
</evidence>
<feature type="compositionally biased region" description="Polar residues" evidence="1">
    <location>
        <begin position="445"/>
        <end position="458"/>
    </location>
</feature>